<sequence>MSTEDRFFPVPPSTSRHELQKRRTDIHLDLTYEDIAAWASIGRHTYGHPQVQEAGYAPLRIGAYCSIADQVMLILGNHALDTVTTYPFQTLNGIWDGASEAGDDHDMKGITIGNDVWIGFRAVVLPGVTIGDGAVIGAGSIVTKDVPPYAIHAGNPAKLIRYRFAPDIIEDLLKIRWWDWDDEKVNALAPELLSRDIRSFVARHREKGSQESR</sequence>
<dbReference type="EMBL" id="AGQV01000001">
    <property type="protein sequence ID" value="EHH69666.1"/>
    <property type="molecule type" value="Genomic_DNA"/>
</dbReference>
<dbReference type="InterPro" id="IPR018357">
    <property type="entry name" value="Hexapep_transf_CS"/>
</dbReference>
<evidence type="ECO:0000256" key="1">
    <source>
        <dbReference type="ARBA" id="ARBA00007274"/>
    </source>
</evidence>
<dbReference type="Proteomes" id="UP000004949">
    <property type="component" value="Unassembled WGS sequence"/>
</dbReference>
<keyword evidence="6" id="KW-1185">Reference proteome</keyword>
<dbReference type="PROSITE" id="PS00101">
    <property type="entry name" value="HEXAPEP_TRANSFERASES"/>
    <property type="match status" value="1"/>
</dbReference>
<dbReference type="Pfam" id="PF00132">
    <property type="entry name" value="Hexapep"/>
    <property type="match status" value="1"/>
</dbReference>
<dbReference type="STRING" id="1088869.GMO_09740"/>
<organism evidence="5 6">
    <name type="scientific">Gluconobacter morbifer G707</name>
    <dbReference type="NCBI Taxonomy" id="1088869"/>
    <lineage>
        <taxon>Bacteria</taxon>
        <taxon>Pseudomonadati</taxon>
        <taxon>Pseudomonadota</taxon>
        <taxon>Alphaproteobacteria</taxon>
        <taxon>Acetobacterales</taxon>
        <taxon>Acetobacteraceae</taxon>
        <taxon>Gluconobacter</taxon>
    </lineage>
</organism>
<evidence type="ECO:0000256" key="2">
    <source>
        <dbReference type="ARBA" id="ARBA00022679"/>
    </source>
</evidence>
<evidence type="ECO:0000313" key="5">
    <source>
        <dbReference type="EMBL" id="EHH69666.1"/>
    </source>
</evidence>
<keyword evidence="4" id="KW-0012">Acyltransferase</keyword>
<dbReference type="CDD" id="cd03349">
    <property type="entry name" value="LbH_XAT"/>
    <property type="match status" value="1"/>
</dbReference>
<comment type="caution">
    <text evidence="5">The sequence shown here is derived from an EMBL/GenBank/DDBJ whole genome shotgun (WGS) entry which is preliminary data.</text>
</comment>
<dbReference type="InterPro" id="IPR050179">
    <property type="entry name" value="Trans_hexapeptide_repeat"/>
</dbReference>
<dbReference type="OrthoDB" id="9815592at2"/>
<gene>
    <name evidence="5" type="ORF">GMO_09740</name>
</gene>
<accession>G6XHK8</accession>
<dbReference type="RefSeq" id="WP_008851123.1">
    <property type="nucleotide sequence ID" value="NZ_AGQV01000001.1"/>
</dbReference>
<reference evidence="5 6" key="1">
    <citation type="submission" date="2011-10" db="EMBL/GenBank/DDBJ databases">
        <title>Genome sequence of Gluconobacter morbifer G707, isolated from Drosophila gut.</title>
        <authorList>
            <person name="Lee W.-J."/>
            <person name="Kim E.-K."/>
        </authorList>
    </citation>
    <scope>NUCLEOTIDE SEQUENCE [LARGE SCALE GENOMIC DNA]</scope>
    <source>
        <strain evidence="5 6">G707</strain>
    </source>
</reference>
<evidence type="ECO:0000256" key="4">
    <source>
        <dbReference type="ARBA" id="ARBA00023315"/>
    </source>
</evidence>
<dbReference type="eggNOG" id="COG0110">
    <property type="taxonomic scope" value="Bacteria"/>
</dbReference>
<evidence type="ECO:0000313" key="6">
    <source>
        <dbReference type="Proteomes" id="UP000004949"/>
    </source>
</evidence>
<dbReference type="InterPro" id="IPR011004">
    <property type="entry name" value="Trimer_LpxA-like_sf"/>
</dbReference>
<dbReference type="PANTHER" id="PTHR43300:SF11">
    <property type="entry name" value="ACETYLTRANSFERASE RV3034C-RELATED"/>
    <property type="match status" value="1"/>
</dbReference>
<proteinExistence type="inferred from homology"/>
<dbReference type="GO" id="GO:0016746">
    <property type="term" value="F:acyltransferase activity"/>
    <property type="evidence" value="ECO:0007669"/>
    <property type="project" value="UniProtKB-KW"/>
</dbReference>
<dbReference type="InterPro" id="IPR001451">
    <property type="entry name" value="Hexapep"/>
</dbReference>
<dbReference type="SUPFAM" id="SSF51161">
    <property type="entry name" value="Trimeric LpxA-like enzymes"/>
    <property type="match status" value="1"/>
</dbReference>
<keyword evidence="3" id="KW-0677">Repeat</keyword>
<name>G6XHK8_9PROT</name>
<comment type="similarity">
    <text evidence="1">Belongs to the transferase hexapeptide repeat family.</text>
</comment>
<keyword evidence="2 5" id="KW-0808">Transferase</keyword>
<evidence type="ECO:0000256" key="3">
    <source>
        <dbReference type="ARBA" id="ARBA00022737"/>
    </source>
</evidence>
<dbReference type="AlphaFoldDB" id="G6XHK8"/>
<dbReference type="Gene3D" id="2.160.10.10">
    <property type="entry name" value="Hexapeptide repeat proteins"/>
    <property type="match status" value="1"/>
</dbReference>
<protein>
    <submittedName>
        <fullName evidence="5">Chloramphenicol acetyltransferase</fullName>
    </submittedName>
</protein>
<dbReference type="PATRIC" id="fig|1088869.3.peg.979"/>
<dbReference type="PANTHER" id="PTHR43300">
    <property type="entry name" value="ACETYLTRANSFERASE"/>
    <property type="match status" value="1"/>
</dbReference>